<feature type="transmembrane region" description="Helical" evidence="2">
    <location>
        <begin position="26"/>
        <end position="44"/>
    </location>
</feature>
<keyword evidence="2" id="KW-1133">Transmembrane helix</keyword>
<keyword evidence="4" id="KW-1185">Reference proteome</keyword>
<dbReference type="Proteomes" id="UP000277204">
    <property type="component" value="Unassembled WGS sequence"/>
</dbReference>
<dbReference type="Pfam" id="PF07051">
    <property type="entry name" value="OCIA"/>
    <property type="match status" value="1"/>
</dbReference>
<evidence type="ECO:0000256" key="1">
    <source>
        <dbReference type="SAM" id="MobiDB-lite"/>
    </source>
</evidence>
<organism evidence="3 4">
    <name type="scientific">Schistosoma margrebowiei</name>
    <dbReference type="NCBI Taxonomy" id="48269"/>
    <lineage>
        <taxon>Eukaryota</taxon>
        <taxon>Metazoa</taxon>
        <taxon>Spiralia</taxon>
        <taxon>Lophotrochozoa</taxon>
        <taxon>Platyhelminthes</taxon>
        <taxon>Trematoda</taxon>
        <taxon>Digenea</taxon>
        <taxon>Strigeidida</taxon>
        <taxon>Schistosomatoidea</taxon>
        <taxon>Schistosomatidae</taxon>
        <taxon>Schistosoma</taxon>
    </lineage>
</organism>
<dbReference type="PANTHER" id="PTHR13336:SF3">
    <property type="entry name" value="OCIA DOMAIN-CONTAINING PROTEIN 1"/>
    <property type="match status" value="1"/>
</dbReference>
<keyword evidence="2" id="KW-0472">Membrane</keyword>
<feature type="compositionally biased region" description="Basic and acidic residues" evidence="1">
    <location>
        <begin position="119"/>
        <end position="139"/>
    </location>
</feature>
<accession>A0A183M765</accession>
<evidence type="ECO:0000313" key="3">
    <source>
        <dbReference type="EMBL" id="VDO97645.1"/>
    </source>
</evidence>
<evidence type="ECO:0000256" key="2">
    <source>
        <dbReference type="SAM" id="Phobius"/>
    </source>
</evidence>
<protein>
    <submittedName>
        <fullName evidence="3">Uncharacterized protein</fullName>
    </submittedName>
</protein>
<sequence>MLPSNDLLQLTDEDVKTLKKCRQISFWRGSLPFSIGALLAVSAADKYGWFSKRKMFRLPSYFFGVTIGYFVGQFSCVGECRRMFLQLNNSRIKDQILRMETSGTFQPTPDSPIIVNTPVEKHPPMNYEQRRQFYNKQREQSTSPYSSFKPPTTIEEEDTTSDKTNSSLSYFDNDRPISSFYYDNDVYRPPEE</sequence>
<dbReference type="AlphaFoldDB" id="A0A183M765"/>
<reference evidence="3 4" key="1">
    <citation type="submission" date="2018-11" db="EMBL/GenBank/DDBJ databases">
        <authorList>
            <consortium name="Pathogen Informatics"/>
        </authorList>
    </citation>
    <scope>NUCLEOTIDE SEQUENCE [LARGE SCALE GENOMIC DNA]</scope>
    <source>
        <strain evidence="3 4">Zambia</strain>
    </source>
</reference>
<proteinExistence type="predicted"/>
<keyword evidence="2" id="KW-0812">Transmembrane</keyword>
<gene>
    <name evidence="3" type="ORF">SMRZ_LOCUS11890</name>
</gene>
<dbReference type="GO" id="GO:0005768">
    <property type="term" value="C:endosome"/>
    <property type="evidence" value="ECO:0007669"/>
    <property type="project" value="TreeGrafter"/>
</dbReference>
<name>A0A183M765_9TREM</name>
<feature type="transmembrane region" description="Helical" evidence="2">
    <location>
        <begin position="56"/>
        <end position="77"/>
    </location>
</feature>
<feature type="region of interest" description="Disordered" evidence="1">
    <location>
        <begin position="102"/>
        <end position="192"/>
    </location>
</feature>
<evidence type="ECO:0000313" key="4">
    <source>
        <dbReference type="Proteomes" id="UP000277204"/>
    </source>
</evidence>
<dbReference type="STRING" id="48269.A0A183M765"/>
<feature type="compositionally biased region" description="Polar residues" evidence="1">
    <location>
        <begin position="140"/>
        <end position="150"/>
    </location>
</feature>
<dbReference type="PANTHER" id="PTHR13336">
    <property type="entry name" value="OVARIAN CARCINOMA IMMUNOREACTIVE ANTIGEN"/>
    <property type="match status" value="1"/>
</dbReference>
<dbReference type="InterPro" id="IPR009764">
    <property type="entry name" value="OCIA_dom"/>
</dbReference>
<dbReference type="InterPro" id="IPR040187">
    <property type="entry name" value="OCAD1/2"/>
</dbReference>
<dbReference type="EMBL" id="UZAI01007006">
    <property type="protein sequence ID" value="VDO97645.1"/>
    <property type="molecule type" value="Genomic_DNA"/>
</dbReference>